<dbReference type="InterPro" id="IPR001087">
    <property type="entry name" value="GDSL"/>
</dbReference>
<reference evidence="5 6" key="1">
    <citation type="journal article" date="2021" name="Commun. Biol.">
        <title>The genome of Shorea leprosula (Dipterocarpaceae) highlights the ecological relevance of drought in aseasonal tropical rainforests.</title>
        <authorList>
            <person name="Ng K.K.S."/>
            <person name="Kobayashi M.J."/>
            <person name="Fawcett J.A."/>
            <person name="Hatakeyama M."/>
            <person name="Paape T."/>
            <person name="Ng C.H."/>
            <person name="Ang C.C."/>
            <person name="Tnah L.H."/>
            <person name="Lee C.T."/>
            <person name="Nishiyama T."/>
            <person name="Sese J."/>
            <person name="O'Brien M.J."/>
            <person name="Copetti D."/>
            <person name="Mohd Noor M.I."/>
            <person name="Ong R.C."/>
            <person name="Putra M."/>
            <person name="Sireger I.Z."/>
            <person name="Indrioko S."/>
            <person name="Kosugi Y."/>
            <person name="Izuno A."/>
            <person name="Isagi Y."/>
            <person name="Lee S.L."/>
            <person name="Shimizu K.K."/>
        </authorList>
    </citation>
    <scope>NUCLEOTIDE SEQUENCE [LARGE SCALE GENOMIC DNA]</scope>
    <source>
        <strain evidence="5">214</strain>
    </source>
</reference>
<evidence type="ECO:0000256" key="1">
    <source>
        <dbReference type="ARBA" id="ARBA00008668"/>
    </source>
</evidence>
<dbReference type="InterPro" id="IPR036514">
    <property type="entry name" value="SGNH_hydro_sf"/>
</dbReference>
<dbReference type="GO" id="GO:0016788">
    <property type="term" value="F:hydrolase activity, acting on ester bonds"/>
    <property type="evidence" value="ECO:0007669"/>
    <property type="project" value="InterPro"/>
</dbReference>
<evidence type="ECO:0000256" key="2">
    <source>
        <dbReference type="ARBA" id="ARBA00022801"/>
    </source>
</evidence>
<evidence type="ECO:0000256" key="4">
    <source>
        <dbReference type="ARBA" id="ARBA00023098"/>
    </source>
</evidence>
<dbReference type="GO" id="GO:0016042">
    <property type="term" value="P:lipid catabolic process"/>
    <property type="evidence" value="ECO:0007669"/>
    <property type="project" value="UniProtKB-KW"/>
</dbReference>
<protein>
    <recommendedName>
        <fullName evidence="7">GDSL esterase/lipase</fullName>
    </recommendedName>
</protein>
<evidence type="ECO:0008006" key="7">
    <source>
        <dbReference type="Google" id="ProtNLM"/>
    </source>
</evidence>
<dbReference type="EMBL" id="BPVZ01000123">
    <property type="protein sequence ID" value="GKV37502.1"/>
    <property type="molecule type" value="Genomic_DNA"/>
</dbReference>
<dbReference type="PANTHER" id="PTHR46020">
    <property type="entry name" value="OSJNBB0059K02.9 PROTEIN"/>
    <property type="match status" value="1"/>
</dbReference>
<accession>A0AAV5LK00</accession>
<comment type="similarity">
    <text evidence="1">Belongs to the 'GDSL' lipolytic enzyme family.</text>
</comment>
<dbReference type="Pfam" id="PF00657">
    <property type="entry name" value="Lipase_GDSL"/>
    <property type="match status" value="1"/>
</dbReference>
<comment type="caution">
    <text evidence="5">The sequence shown here is derived from an EMBL/GenBank/DDBJ whole genome shotgun (WGS) entry which is preliminary data.</text>
</comment>
<keyword evidence="6" id="KW-1185">Reference proteome</keyword>
<proteinExistence type="inferred from homology"/>
<evidence type="ECO:0000313" key="5">
    <source>
        <dbReference type="EMBL" id="GKV37502.1"/>
    </source>
</evidence>
<dbReference type="Proteomes" id="UP001054252">
    <property type="component" value="Unassembled WGS sequence"/>
</dbReference>
<sequence>MNFAYGGTGVFNTLIAEPNMTIQIDYLQQLLNESVYNKRKLRSSMALVSLAGNDYSTYTQKNGSPEGWPSFIKSVVDQLAVNMKRIHNMGVRKVAVNTLQPLGCLPRSTIQSSFRQCNTTENNLVDLHNVYLQQAIEKLNTEANSTDNRFITLDLHSAFWTVFNNETVHQGESTFENPYEPCCIGISTQYSCGSVDGNGVKKYTLCADRKSRFFWDAVHPTQEGWHAIFSTPAMQKSLEQF</sequence>
<evidence type="ECO:0000256" key="3">
    <source>
        <dbReference type="ARBA" id="ARBA00022963"/>
    </source>
</evidence>
<dbReference type="PANTHER" id="PTHR46020:SF32">
    <property type="entry name" value="GDSL ESTERASE_LIPASE"/>
    <property type="match status" value="1"/>
</dbReference>
<gene>
    <name evidence="5" type="ORF">SLEP1_g45528</name>
</gene>
<keyword evidence="4" id="KW-0443">Lipid metabolism</keyword>
<name>A0AAV5LK00_9ROSI</name>
<organism evidence="5 6">
    <name type="scientific">Rubroshorea leprosula</name>
    <dbReference type="NCBI Taxonomy" id="152421"/>
    <lineage>
        <taxon>Eukaryota</taxon>
        <taxon>Viridiplantae</taxon>
        <taxon>Streptophyta</taxon>
        <taxon>Embryophyta</taxon>
        <taxon>Tracheophyta</taxon>
        <taxon>Spermatophyta</taxon>
        <taxon>Magnoliopsida</taxon>
        <taxon>eudicotyledons</taxon>
        <taxon>Gunneridae</taxon>
        <taxon>Pentapetalae</taxon>
        <taxon>rosids</taxon>
        <taxon>malvids</taxon>
        <taxon>Malvales</taxon>
        <taxon>Dipterocarpaceae</taxon>
        <taxon>Rubroshorea</taxon>
    </lineage>
</organism>
<dbReference type="Gene3D" id="3.40.50.1110">
    <property type="entry name" value="SGNH hydrolase"/>
    <property type="match status" value="1"/>
</dbReference>
<dbReference type="SUPFAM" id="SSF52266">
    <property type="entry name" value="SGNH hydrolase"/>
    <property type="match status" value="1"/>
</dbReference>
<keyword evidence="2" id="KW-0378">Hydrolase</keyword>
<dbReference type="AlphaFoldDB" id="A0AAV5LK00"/>
<keyword evidence="3" id="KW-0442">Lipid degradation</keyword>
<evidence type="ECO:0000313" key="6">
    <source>
        <dbReference type="Proteomes" id="UP001054252"/>
    </source>
</evidence>